<organism evidence="2 3">
    <name type="scientific">Heterodermia speciosa</name>
    <dbReference type="NCBI Taxonomy" id="116794"/>
    <lineage>
        <taxon>Eukaryota</taxon>
        <taxon>Fungi</taxon>
        <taxon>Dikarya</taxon>
        <taxon>Ascomycota</taxon>
        <taxon>Pezizomycotina</taxon>
        <taxon>Lecanoromycetes</taxon>
        <taxon>OSLEUM clade</taxon>
        <taxon>Lecanoromycetidae</taxon>
        <taxon>Caliciales</taxon>
        <taxon>Physciaceae</taxon>
        <taxon>Heterodermia</taxon>
    </lineage>
</organism>
<evidence type="ECO:0000313" key="3">
    <source>
        <dbReference type="Proteomes" id="UP000664521"/>
    </source>
</evidence>
<dbReference type="AlphaFoldDB" id="A0A8H3FMR0"/>
<feature type="compositionally biased region" description="Polar residues" evidence="1">
    <location>
        <begin position="168"/>
        <end position="180"/>
    </location>
</feature>
<dbReference type="Proteomes" id="UP000664521">
    <property type="component" value="Unassembled WGS sequence"/>
</dbReference>
<feature type="region of interest" description="Disordered" evidence="1">
    <location>
        <begin position="156"/>
        <end position="232"/>
    </location>
</feature>
<gene>
    <name evidence="2" type="ORF">HETSPECPRED_006566</name>
</gene>
<feature type="compositionally biased region" description="Polar residues" evidence="1">
    <location>
        <begin position="196"/>
        <end position="217"/>
    </location>
</feature>
<evidence type="ECO:0000256" key="1">
    <source>
        <dbReference type="SAM" id="MobiDB-lite"/>
    </source>
</evidence>
<dbReference type="EMBL" id="CAJPDS010000044">
    <property type="protein sequence ID" value="CAF9927364.1"/>
    <property type="molecule type" value="Genomic_DNA"/>
</dbReference>
<evidence type="ECO:0000313" key="2">
    <source>
        <dbReference type="EMBL" id="CAF9927364.1"/>
    </source>
</evidence>
<name>A0A8H3FMR0_9LECA</name>
<comment type="caution">
    <text evidence="2">The sequence shown here is derived from an EMBL/GenBank/DDBJ whole genome shotgun (WGS) entry which is preliminary data.</text>
</comment>
<reference evidence="2" key="1">
    <citation type="submission" date="2021-03" db="EMBL/GenBank/DDBJ databases">
        <authorList>
            <person name="Tagirdzhanova G."/>
        </authorList>
    </citation>
    <scope>NUCLEOTIDE SEQUENCE</scope>
</reference>
<protein>
    <submittedName>
        <fullName evidence="2">Uncharacterized protein</fullName>
    </submittedName>
</protein>
<proteinExistence type="predicted"/>
<accession>A0A8H3FMR0</accession>
<keyword evidence="3" id="KW-1185">Reference proteome</keyword>
<sequence>MSTPLDPRLDRKGYKVNDANELVRVEKVVRDIMQEVRGGTASQALMDQFVAFVNEDRLWPMYQCAVPEFNTPYAEQEVDLKAPQNRHLEYVLNHLHKLKRLPQAQRTSAYMSVERNILREREQRHNEMIVTAGLGREHANADELRQARNWTDTLATAEGSQHSRRPSVVSNTPYTPTAPSSLGPIDQRPLHHRRNTLASGQPAPGSTTLSFGRSPSGPNIGARPQLDESQGN</sequence>